<gene>
    <name evidence="2" type="ORF">GRX03_10735</name>
</gene>
<feature type="transmembrane region" description="Helical" evidence="1">
    <location>
        <begin position="37"/>
        <end position="60"/>
    </location>
</feature>
<evidence type="ECO:0000256" key="1">
    <source>
        <dbReference type="SAM" id="Phobius"/>
    </source>
</evidence>
<dbReference type="OrthoDB" id="340376at2157"/>
<comment type="caution">
    <text evidence="2">The sequence shown here is derived from an EMBL/GenBank/DDBJ whole genome shotgun (WGS) entry which is preliminary data.</text>
</comment>
<evidence type="ECO:0000313" key="3">
    <source>
        <dbReference type="Proteomes" id="UP000466535"/>
    </source>
</evidence>
<dbReference type="AlphaFoldDB" id="A0A6B0T9N6"/>
<name>A0A6B0T9N6_9EURY</name>
<protein>
    <submittedName>
        <fullName evidence="2">Uncharacterized protein</fullName>
    </submittedName>
</protein>
<keyword evidence="3" id="KW-1185">Reference proteome</keyword>
<keyword evidence="1" id="KW-0812">Transmembrane</keyword>
<dbReference type="EMBL" id="WUUT01000004">
    <property type="protein sequence ID" value="MXR52072.1"/>
    <property type="molecule type" value="Genomic_DNA"/>
</dbReference>
<evidence type="ECO:0000313" key="2">
    <source>
        <dbReference type="EMBL" id="MXR52072.1"/>
    </source>
</evidence>
<accession>A0A6B0T9N6</accession>
<organism evidence="2 3">
    <name type="scientific">Halovenus carboxidivorans</name>
    <dbReference type="NCBI Taxonomy" id="2692199"/>
    <lineage>
        <taxon>Archaea</taxon>
        <taxon>Methanobacteriati</taxon>
        <taxon>Methanobacteriota</taxon>
        <taxon>Stenosarchaea group</taxon>
        <taxon>Halobacteria</taxon>
        <taxon>Halobacteriales</taxon>
        <taxon>Haloarculaceae</taxon>
        <taxon>Halovenus</taxon>
    </lineage>
</organism>
<dbReference type="Proteomes" id="UP000466535">
    <property type="component" value="Unassembled WGS sequence"/>
</dbReference>
<keyword evidence="1" id="KW-1133">Transmembrane helix</keyword>
<sequence length="139" mass="14383">MRNWFGIEGHLPDRPPTWGDVVAVVSYSLLLGLRPQLLSLSSLPAVAIGLCSGAVFSGLIAHTGVGTRVDEWWGDIGVLGRVTAIVPILFAVIVLIGVGPVPAALASNVGIGIGLFGVLRIAVHVLRSDGIEGWAPDSS</sequence>
<reference evidence="2 3" key="1">
    <citation type="submission" date="2019-12" db="EMBL/GenBank/DDBJ databases">
        <title>Isolation and characterization of three novel carbon monoxide-oxidizing members of Halobacteria from salione crusts and soils.</title>
        <authorList>
            <person name="Myers M.R."/>
            <person name="King G.M."/>
        </authorList>
    </citation>
    <scope>NUCLEOTIDE SEQUENCE [LARGE SCALE GENOMIC DNA]</scope>
    <source>
        <strain evidence="2 3">WSH3</strain>
    </source>
</reference>
<feature type="transmembrane region" description="Helical" evidence="1">
    <location>
        <begin position="104"/>
        <end position="123"/>
    </location>
</feature>
<feature type="transmembrane region" description="Helical" evidence="1">
    <location>
        <begin position="72"/>
        <end position="98"/>
    </location>
</feature>
<dbReference type="RefSeq" id="WP_159764217.1">
    <property type="nucleotide sequence ID" value="NZ_WUUT01000004.1"/>
</dbReference>
<keyword evidence="1" id="KW-0472">Membrane</keyword>
<proteinExistence type="predicted"/>